<name>A0AA88AY08_FICCA</name>
<feature type="compositionally biased region" description="Basic and acidic residues" evidence="1">
    <location>
        <begin position="343"/>
        <end position="371"/>
    </location>
</feature>
<proteinExistence type="predicted"/>
<dbReference type="GO" id="GO:0042023">
    <property type="term" value="P:DNA endoreduplication"/>
    <property type="evidence" value="ECO:0007669"/>
    <property type="project" value="InterPro"/>
</dbReference>
<comment type="caution">
    <text evidence="2">The sequence shown here is derived from an EMBL/GenBank/DDBJ whole genome shotgun (WGS) entry which is preliminary data.</text>
</comment>
<evidence type="ECO:0000256" key="1">
    <source>
        <dbReference type="SAM" id="MobiDB-lite"/>
    </source>
</evidence>
<dbReference type="GO" id="GO:0003677">
    <property type="term" value="F:DNA binding"/>
    <property type="evidence" value="ECO:0007669"/>
    <property type="project" value="InterPro"/>
</dbReference>
<feature type="region of interest" description="Disordered" evidence="1">
    <location>
        <begin position="292"/>
        <end position="371"/>
    </location>
</feature>
<evidence type="ECO:0000313" key="3">
    <source>
        <dbReference type="Proteomes" id="UP001187192"/>
    </source>
</evidence>
<dbReference type="InterPro" id="IPR038859">
    <property type="entry name" value="RHL1"/>
</dbReference>
<sequence>MAGGGASSKKKRKVVEDGEGSANPEATERKRLKTLAFSNKILSQTPAKPLSPLMPSKMVAKHHGKDVVKKSQRKNKFLFSFPGLLAPNAGGKIGDLKDLGTKNPVLYLDFPQGRMKLFGTIVYPENRYLTLQFPRGGKSVTCEDYFDNMIVFSDAWWIGSPAENPEEARLDFPKELSDSLHAEYDFKGGAGGAACINKQASHKTRIINVEEQSSRSTPEDDLSEDENKDLKATPVRHSARTAGKAFKFAEASSGDDSIASDADDYEEDKKNLPLENVGSAVFDVDSDDAVEVTHSPKQNQKFAPFGTQSKKQSSVSVKMNKSREDSSSNNGSLVQTTISTLFKKVEEKRKPSQRKEPSPKASDEKAQHIDSKSKINQVWILHFPSLSNCQMPGSMLPDGITKKKAKLVDDKKIGGKGKAKKKVYEVL</sequence>
<evidence type="ECO:0008006" key="4">
    <source>
        <dbReference type="Google" id="ProtNLM"/>
    </source>
</evidence>
<dbReference type="AlphaFoldDB" id="A0AA88AY08"/>
<organism evidence="2 3">
    <name type="scientific">Ficus carica</name>
    <name type="common">Common fig</name>
    <dbReference type="NCBI Taxonomy" id="3494"/>
    <lineage>
        <taxon>Eukaryota</taxon>
        <taxon>Viridiplantae</taxon>
        <taxon>Streptophyta</taxon>
        <taxon>Embryophyta</taxon>
        <taxon>Tracheophyta</taxon>
        <taxon>Spermatophyta</taxon>
        <taxon>Magnoliopsida</taxon>
        <taxon>eudicotyledons</taxon>
        <taxon>Gunneridae</taxon>
        <taxon>Pentapetalae</taxon>
        <taxon>rosids</taxon>
        <taxon>fabids</taxon>
        <taxon>Rosales</taxon>
        <taxon>Moraceae</taxon>
        <taxon>Ficeae</taxon>
        <taxon>Ficus</taxon>
    </lineage>
</organism>
<accession>A0AA88AY08</accession>
<evidence type="ECO:0000313" key="2">
    <source>
        <dbReference type="EMBL" id="GMN51321.1"/>
    </source>
</evidence>
<dbReference type="PANTHER" id="PTHR35698">
    <property type="entry name" value="DNA-BINDING PROTEIN RHL1"/>
    <property type="match status" value="1"/>
</dbReference>
<dbReference type="Proteomes" id="UP001187192">
    <property type="component" value="Unassembled WGS sequence"/>
</dbReference>
<protein>
    <recommendedName>
        <fullName evidence="4">DNA-binding protein RHL1</fullName>
    </recommendedName>
</protein>
<keyword evidence="3" id="KW-1185">Reference proteome</keyword>
<dbReference type="EMBL" id="BTGU01000037">
    <property type="protein sequence ID" value="GMN51321.1"/>
    <property type="molecule type" value="Genomic_DNA"/>
</dbReference>
<gene>
    <name evidence="2" type="ORF">TIFTF001_020484</name>
</gene>
<feature type="compositionally biased region" description="Low complexity" evidence="1">
    <location>
        <begin position="308"/>
        <end position="318"/>
    </location>
</feature>
<feature type="compositionally biased region" description="Polar residues" evidence="1">
    <location>
        <begin position="327"/>
        <end position="340"/>
    </location>
</feature>
<feature type="region of interest" description="Disordered" evidence="1">
    <location>
        <begin position="207"/>
        <end position="237"/>
    </location>
</feature>
<dbReference type="Gramene" id="FCD_00026121-RA">
    <property type="protein sequence ID" value="FCD_00026121-RA:cds"/>
    <property type="gene ID" value="FCD_00026121"/>
</dbReference>
<reference evidence="2" key="1">
    <citation type="submission" date="2023-07" db="EMBL/GenBank/DDBJ databases">
        <title>draft genome sequence of fig (Ficus carica).</title>
        <authorList>
            <person name="Takahashi T."/>
            <person name="Nishimura K."/>
        </authorList>
    </citation>
    <scope>NUCLEOTIDE SEQUENCE</scope>
</reference>
<feature type="region of interest" description="Disordered" evidence="1">
    <location>
        <begin position="1"/>
        <end position="31"/>
    </location>
</feature>
<dbReference type="PANTHER" id="PTHR35698:SF2">
    <property type="entry name" value="DNA-BINDING PROTEIN RHL1"/>
    <property type="match status" value="1"/>
</dbReference>